<evidence type="ECO:0000256" key="1">
    <source>
        <dbReference type="SAM" id="MobiDB-lite"/>
    </source>
</evidence>
<protein>
    <submittedName>
        <fullName evidence="2">Uncharacterized protein</fullName>
    </submittedName>
</protein>
<dbReference type="EMBL" id="FOWC01000006">
    <property type="protein sequence ID" value="SFP71268.1"/>
    <property type="molecule type" value="Genomic_DNA"/>
</dbReference>
<feature type="region of interest" description="Disordered" evidence="1">
    <location>
        <begin position="94"/>
        <end position="146"/>
    </location>
</feature>
<reference evidence="2 3" key="1">
    <citation type="submission" date="2016-10" db="EMBL/GenBank/DDBJ databases">
        <authorList>
            <person name="de Groot N.N."/>
        </authorList>
    </citation>
    <scope>NUCLEOTIDE SEQUENCE [LARGE SCALE GENOMIC DNA]</scope>
    <source>
        <strain evidence="2 3">DSM 44637</strain>
    </source>
</reference>
<dbReference type="Proteomes" id="UP000199137">
    <property type="component" value="Unassembled WGS sequence"/>
</dbReference>
<evidence type="ECO:0000313" key="3">
    <source>
        <dbReference type="Proteomes" id="UP000199137"/>
    </source>
</evidence>
<evidence type="ECO:0000313" key="2">
    <source>
        <dbReference type="EMBL" id="SFP71268.1"/>
    </source>
</evidence>
<proteinExistence type="predicted"/>
<feature type="compositionally biased region" description="Low complexity" evidence="1">
    <location>
        <begin position="108"/>
        <end position="123"/>
    </location>
</feature>
<dbReference type="STRING" id="112413.SAMN05421854_106355"/>
<accession>A0A1I5SKM5</accession>
<organism evidence="2 3">
    <name type="scientific">Amycolatopsis rubida</name>
    <dbReference type="NCBI Taxonomy" id="112413"/>
    <lineage>
        <taxon>Bacteria</taxon>
        <taxon>Bacillati</taxon>
        <taxon>Actinomycetota</taxon>
        <taxon>Actinomycetes</taxon>
        <taxon>Pseudonocardiales</taxon>
        <taxon>Pseudonocardiaceae</taxon>
        <taxon>Amycolatopsis</taxon>
    </lineage>
</organism>
<gene>
    <name evidence="2" type="ORF">SAMN05421854_106355</name>
</gene>
<name>A0A1I5SKM5_9PSEU</name>
<dbReference type="AlphaFoldDB" id="A0A1I5SKM5"/>
<sequence length="231" mass="24439">MPRRTAFRLAGSCDPGDRTVLAIEPSIEMLRQRPPTAALAGLRRIAPRQIVLAYDTHRILARPRVHSRNRRPGTVSPCSTDIANAMKADSITPLPCGFTDGVSRPAKTRSTSTSGTSASCSSSGEISAVHGKHSSVDEGGPRRTQPGHCFPHLARCGHAAHRGAGNDGFDLVRWSVGGHPGLDRARTNSGDAYALWSVLRGGAAGQSRDPCLLAVQTLWPSPSISPRPTTG</sequence>